<sequence length="265" mass="28220">MSGITLSTGIQKNLLSLQNTASNIGDTQFKLSTGKKVNTALDDPISFFKAQNLNYRAGDLSARKDSIVQAQKTVEAATQTLESMLDLVDQARSIFETMASDTSSKAVSGYTKDLNSIKSQMQYLVGDGYYQGVNLLQTTDSLTVKFDENGSSSLAIQGVAASAAGMSSITYVNAVASQAAAGAAEMETLRDSLRSFAQSFATQNAILDTRREFTDNMVATLETGASELVNADMNEESANMLALQTRQQLGTISLSIANQADQSVL</sequence>
<dbReference type="GO" id="GO:0009288">
    <property type="term" value="C:bacterial-type flagellum"/>
    <property type="evidence" value="ECO:0007669"/>
    <property type="project" value="UniProtKB-SubCell"/>
</dbReference>
<feature type="non-terminal residue" evidence="6">
    <location>
        <position position="265"/>
    </location>
</feature>
<feature type="domain" description="Flagellin N-terminal" evidence="4">
    <location>
        <begin position="12"/>
        <end position="138"/>
    </location>
</feature>
<dbReference type="Proteomes" id="UP000324065">
    <property type="component" value="Unassembled WGS sequence"/>
</dbReference>
<dbReference type="GO" id="GO:0005198">
    <property type="term" value="F:structural molecule activity"/>
    <property type="evidence" value="ECO:0007669"/>
    <property type="project" value="UniProtKB-UniRule"/>
</dbReference>
<dbReference type="InterPro" id="IPR001492">
    <property type="entry name" value="Flagellin"/>
</dbReference>
<name>A0A5M6IEU6_9PROT</name>
<dbReference type="GO" id="GO:0005576">
    <property type="term" value="C:extracellular region"/>
    <property type="evidence" value="ECO:0007669"/>
    <property type="project" value="UniProtKB-SubCell"/>
</dbReference>
<dbReference type="PANTHER" id="PTHR42792">
    <property type="entry name" value="FLAGELLIN"/>
    <property type="match status" value="1"/>
</dbReference>
<dbReference type="InterPro" id="IPR001029">
    <property type="entry name" value="Flagellin_N"/>
</dbReference>
<dbReference type="OrthoDB" id="9808068at2"/>
<dbReference type="Gene3D" id="1.20.1330.10">
    <property type="entry name" value="f41 fragment of flagellin, N-terminal domain"/>
    <property type="match status" value="1"/>
</dbReference>
<keyword evidence="3" id="KW-0964">Secreted</keyword>
<comment type="similarity">
    <text evidence="1 3">Belongs to the bacterial flagellin family.</text>
</comment>
<comment type="function">
    <text evidence="3">Flagellin is the subunit protein which polymerizes to form the filaments of bacterial flagella.</text>
</comment>
<evidence type="ECO:0000256" key="3">
    <source>
        <dbReference type="RuleBase" id="RU362073"/>
    </source>
</evidence>
<proteinExistence type="inferred from homology"/>
<keyword evidence="6" id="KW-0969">Cilium</keyword>
<dbReference type="SUPFAM" id="SSF64518">
    <property type="entry name" value="Phase 1 flagellin"/>
    <property type="match status" value="1"/>
</dbReference>
<evidence type="ECO:0000259" key="5">
    <source>
        <dbReference type="Pfam" id="PF00700"/>
    </source>
</evidence>
<evidence type="ECO:0000313" key="6">
    <source>
        <dbReference type="EMBL" id="KAA5606794.1"/>
    </source>
</evidence>
<dbReference type="Pfam" id="PF00700">
    <property type="entry name" value="Flagellin_C"/>
    <property type="match status" value="1"/>
</dbReference>
<evidence type="ECO:0000256" key="1">
    <source>
        <dbReference type="ARBA" id="ARBA00005709"/>
    </source>
</evidence>
<keyword evidence="6" id="KW-0966">Cell projection</keyword>
<keyword evidence="7" id="KW-1185">Reference proteome</keyword>
<evidence type="ECO:0000256" key="2">
    <source>
        <dbReference type="ARBA" id="ARBA00023143"/>
    </source>
</evidence>
<dbReference type="Pfam" id="PF00669">
    <property type="entry name" value="Flagellin_N"/>
    <property type="match status" value="1"/>
</dbReference>
<keyword evidence="2 3" id="KW-0975">Bacterial flagellum</keyword>
<evidence type="ECO:0000313" key="7">
    <source>
        <dbReference type="Proteomes" id="UP000324065"/>
    </source>
</evidence>
<dbReference type="AlphaFoldDB" id="A0A5M6IEU6"/>
<gene>
    <name evidence="6" type="ORF">F1188_05550</name>
</gene>
<dbReference type="InterPro" id="IPR046358">
    <property type="entry name" value="Flagellin_C"/>
</dbReference>
<comment type="caution">
    <text evidence="6">The sequence shown here is derived from an EMBL/GenBank/DDBJ whole genome shotgun (WGS) entry which is preliminary data.</text>
</comment>
<evidence type="ECO:0000259" key="4">
    <source>
        <dbReference type="Pfam" id="PF00669"/>
    </source>
</evidence>
<dbReference type="RefSeq" id="WP_150061395.1">
    <property type="nucleotide sequence ID" value="NZ_VWPJ01000003.1"/>
</dbReference>
<accession>A0A5M6IEU6</accession>
<protein>
    <recommendedName>
        <fullName evidence="3">Flagellin</fullName>
    </recommendedName>
</protein>
<reference evidence="6 7" key="1">
    <citation type="submission" date="2019-09" db="EMBL/GenBank/DDBJ databases">
        <title>Genome sequence of Roseospira marina, one of the more divergent members of the non-sulfur purple photosynthetic bacterial family, the Rhodospirillaceae.</title>
        <authorList>
            <person name="Meyer T."/>
            <person name="Kyndt J."/>
        </authorList>
    </citation>
    <scope>NUCLEOTIDE SEQUENCE [LARGE SCALE GENOMIC DNA]</scope>
    <source>
        <strain evidence="6 7">DSM 15113</strain>
    </source>
</reference>
<dbReference type="PANTHER" id="PTHR42792:SF2">
    <property type="entry name" value="FLAGELLIN"/>
    <property type="match status" value="1"/>
</dbReference>
<dbReference type="EMBL" id="VWPJ01000003">
    <property type="protein sequence ID" value="KAA5606794.1"/>
    <property type="molecule type" value="Genomic_DNA"/>
</dbReference>
<feature type="domain" description="Flagellin C-terminal" evidence="5">
    <location>
        <begin position="215"/>
        <end position="265"/>
    </location>
</feature>
<comment type="subcellular location">
    <subcellularLocation>
        <location evidence="3">Secreted</location>
    </subcellularLocation>
    <subcellularLocation>
        <location evidence="3">Bacterial flagellum</location>
    </subcellularLocation>
</comment>
<organism evidence="6 7">
    <name type="scientific">Roseospira marina</name>
    <dbReference type="NCBI Taxonomy" id="140057"/>
    <lineage>
        <taxon>Bacteria</taxon>
        <taxon>Pseudomonadati</taxon>
        <taxon>Pseudomonadota</taxon>
        <taxon>Alphaproteobacteria</taxon>
        <taxon>Rhodospirillales</taxon>
        <taxon>Rhodospirillaceae</taxon>
        <taxon>Roseospira</taxon>
    </lineage>
</organism>
<keyword evidence="6" id="KW-0282">Flagellum</keyword>